<dbReference type="AlphaFoldDB" id="V2QAB7"/>
<reference evidence="2" key="1">
    <citation type="journal article" date="2014" name="Genome Announc.">
        <title>Draft genome sequences of the altered schaedler flora, a defined bacterial community from gnotobiotic mice.</title>
        <authorList>
            <person name="Wannemuehler M.J."/>
            <person name="Overstreet A.M."/>
            <person name="Ward D.V."/>
            <person name="Phillips G.J."/>
        </authorList>
    </citation>
    <scope>NUCLEOTIDE SEQUENCE</scope>
    <source>
        <strain evidence="2">ASF457</strain>
    </source>
</reference>
<dbReference type="GO" id="GO:0017089">
    <property type="term" value="F:glycolipid transfer activity"/>
    <property type="evidence" value="ECO:0007669"/>
    <property type="project" value="TreeGrafter"/>
</dbReference>
<protein>
    <submittedName>
        <fullName evidence="2">Lipopolysaccharide export system protein LptA</fullName>
    </submittedName>
</protein>
<organism evidence="2 3">
    <name type="scientific">Mucispirillum schaedleri ASF457</name>
    <dbReference type="NCBI Taxonomy" id="1379858"/>
    <lineage>
        <taxon>Bacteria</taxon>
        <taxon>Pseudomonadati</taxon>
        <taxon>Deferribacterota</taxon>
        <taxon>Deferribacteres</taxon>
        <taxon>Deferribacterales</taxon>
        <taxon>Mucispirillaceae</taxon>
        <taxon>Mucispirillum</taxon>
    </lineage>
</organism>
<name>V2QAB7_9BACT</name>
<dbReference type="eggNOG" id="COG1934">
    <property type="taxonomic scope" value="Bacteria"/>
</dbReference>
<evidence type="ECO:0000313" key="3">
    <source>
        <dbReference type="Proteomes" id="UP000017429"/>
    </source>
</evidence>
<dbReference type="GO" id="GO:0030288">
    <property type="term" value="C:outer membrane-bounded periplasmic space"/>
    <property type="evidence" value="ECO:0007669"/>
    <property type="project" value="TreeGrafter"/>
</dbReference>
<dbReference type="InterPro" id="IPR052037">
    <property type="entry name" value="LPS_export_LptA"/>
</dbReference>
<dbReference type="EMBL" id="CP097562">
    <property type="protein sequence ID" value="USF23127.1"/>
    <property type="molecule type" value="Genomic_DNA"/>
</dbReference>
<keyword evidence="1" id="KW-0732">Signal</keyword>
<reference evidence="2" key="3">
    <citation type="submission" date="2022-06" db="EMBL/GenBank/DDBJ databases">
        <title>Resources to Facilitate Use of the Altered Schaedler Flora (ASF) Mouse Model to Study Microbiome Function.</title>
        <authorList>
            <person name="Proctor A."/>
            <person name="Parvinroo S."/>
            <person name="Richie T."/>
            <person name="Jia X."/>
            <person name="Lee S.T.M."/>
            <person name="Karp P.D."/>
            <person name="Paley S."/>
            <person name="Kostic A.D."/>
            <person name="Pierre J.F."/>
            <person name="Wannemuehler M.J."/>
            <person name="Phillips G.J."/>
        </authorList>
    </citation>
    <scope>NUCLEOTIDE SEQUENCE</scope>
    <source>
        <strain evidence="2">ASF457</strain>
    </source>
</reference>
<dbReference type="Proteomes" id="UP000017429">
    <property type="component" value="Chromosome"/>
</dbReference>
<dbReference type="PANTHER" id="PTHR36504">
    <property type="entry name" value="LIPOPOLYSACCHARIDE EXPORT SYSTEM PROTEIN LPTA"/>
    <property type="match status" value="1"/>
</dbReference>
<dbReference type="Gene3D" id="2.60.450.10">
    <property type="entry name" value="Lipopolysaccharide (LPS) transport protein A like domain"/>
    <property type="match status" value="1"/>
</dbReference>
<dbReference type="Pfam" id="PF03968">
    <property type="entry name" value="LptD_N"/>
    <property type="match status" value="2"/>
</dbReference>
<reference evidence="2" key="2">
    <citation type="submission" date="2022-05" db="EMBL/GenBank/DDBJ databases">
        <authorList>
            <person name="Proctor A.L."/>
            <person name="Phillips G.J."/>
            <person name="Wannemuehler M.J."/>
        </authorList>
    </citation>
    <scope>NUCLEOTIDE SEQUENCE</scope>
    <source>
        <strain evidence="2">ASF457</strain>
    </source>
</reference>
<dbReference type="PANTHER" id="PTHR36504:SF1">
    <property type="entry name" value="LIPOPOLYSACCHARIDE EXPORT SYSTEM PROTEIN LPTA"/>
    <property type="match status" value="1"/>
</dbReference>
<gene>
    <name evidence="2" type="primary">lptA</name>
    <name evidence="2" type="ORF">N508_000182</name>
</gene>
<dbReference type="GO" id="GO:0009279">
    <property type="term" value="C:cell outer membrane"/>
    <property type="evidence" value="ECO:0007669"/>
    <property type="project" value="TreeGrafter"/>
</dbReference>
<dbReference type="InterPro" id="IPR005653">
    <property type="entry name" value="OstA-like_N"/>
</dbReference>
<evidence type="ECO:0000313" key="2">
    <source>
        <dbReference type="EMBL" id="USF23127.1"/>
    </source>
</evidence>
<accession>V2QAB7</accession>
<dbReference type="KEGG" id="msch:N508_000182"/>
<dbReference type="OrthoDB" id="9802623at2"/>
<proteinExistence type="predicted"/>
<evidence type="ECO:0000256" key="1">
    <source>
        <dbReference type="ARBA" id="ARBA00022729"/>
    </source>
</evidence>
<keyword evidence="3" id="KW-1185">Reference proteome</keyword>
<dbReference type="GO" id="GO:0015920">
    <property type="term" value="P:lipopolysaccharide transport"/>
    <property type="evidence" value="ECO:0007669"/>
    <property type="project" value="TreeGrafter"/>
</dbReference>
<sequence>MVNNMYYNHKYFIILILILSAPFFMGADIKNKTIKPTSPVKIQANEMRYYGTERKSTFHGNVVAVSDNYTLTSDDIVVFLNKDMDVSKIQCTGNVNFKSDDIVSISKRADLDHNKKVAVITGDVKVWQGENYLEGEKVFIYYEEERIVVDKGTEKRVTIIFKPENEGKK</sequence>